<dbReference type="AlphaFoldDB" id="S4P211"/>
<dbReference type="EMBL" id="GAIX01007039">
    <property type="protein sequence ID" value="JAA85521.1"/>
    <property type="molecule type" value="Transcribed_RNA"/>
</dbReference>
<protein>
    <submittedName>
        <fullName evidence="1">Uncharacterized protein</fullName>
    </submittedName>
</protein>
<feature type="non-terminal residue" evidence="1">
    <location>
        <position position="1"/>
    </location>
</feature>
<reference evidence="1" key="1">
    <citation type="journal article" date="2013" name="BMC Genomics">
        <title>Unscrambling butterfly oogenesis.</title>
        <authorList>
            <person name="Carter J.M."/>
            <person name="Baker S.C."/>
            <person name="Pink R."/>
            <person name="Carter D.R."/>
            <person name="Collins A."/>
            <person name="Tomlin J."/>
            <person name="Gibbs M."/>
            <person name="Breuker C.J."/>
        </authorList>
    </citation>
    <scope>NUCLEOTIDE SEQUENCE</scope>
    <source>
        <tissue evidence="1">Ovary</tissue>
    </source>
</reference>
<accession>S4P211</accession>
<name>S4P211_9NEOP</name>
<sequence>ISCDYGSLSNLDLIVDIYLLSCLCLYNNYITYVPAMPSLTISHPHLYLIKNVTPPCSAETLTNEFCAFIRVAIRQLSS</sequence>
<proteinExistence type="predicted"/>
<organism evidence="1">
    <name type="scientific">Pararge aegeria</name>
    <name type="common">speckled wood butterfly</name>
    <dbReference type="NCBI Taxonomy" id="116150"/>
    <lineage>
        <taxon>Eukaryota</taxon>
        <taxon>Metazoa</taxon>
        <taxon>Ecdysozoa</taxon>
        <taxon>Arthropoda</taxon>
        <taxon>Hexapoda</taxon>
        <taxon>Insecta</taxon>
        <taxon>Pterygota</taxon>
        <taxon>Neoptera</taxon>
        <taxon>Endopterygota</taxon>
        <taxon>Lepidoptera</taxon>
        <taxon>Glossata</taxon>
        <taxon>Ditrysia</taxon>
        <taxon>Papilionoidea</taxon>
        <taxon>Nymphalidae</taxon>
        <taxon>Satyrinae</taxon>
        <taxon>Satyrini</taxon>
        <taxon>Parargina</taxon>
        <taxon>Pararge</taxon>
    </lineage>
</organism>
<reference evidence="1" key="2">
    <citation type="submission" date="2013-05" db="EMBL/GenBank/DDBJ databases">
        <authorList>
            <person name="Carter J.-M."/>
            <person name="Baker S.C."/>
            <person name="Pink R."/>
            <person name="Carter D.R.F."/>
            <person name="Collins A."/>
            <person name="Tomlin J."/>
            <person name="Gibbs M."/>
            <person name="Breuker C.J."/>
        </authorList>
    </citation>
    <scope>NUCLEOTIDE SEQUENCE</scope>
    <source>
        <tissue evidence="1">Ovary</tissue>
    </source>
</reference>
<evidence type="ECO:0000313" key="1">
    <source>
        <dbReference type="EMBL" id="JAA85521.1"/>
    </source>
</evidence>